<comment type="caution">
    <text evidence="1">The sequence shown here is derived from an EMBL/GenBank/DDBJ whole genome shotgun (WGS) entry which is preliminary data.</text>
</comment>
<evidence type="ECO:0000313" key="1">
    <source>
        <dbReference type="EMBL" id="KAF7372064.1"/>
    </source>
</evidence>
<dbReference type="AlphaFoldDB" id="A0A8H6Z7L0"/>
<protein>
    <submittedName>
        <fullName evidence="1">Uncharacterized protein</fullName>
    </submittedName>
</protein>
<sequence>MFNVPIFAAGSCPSQAATCLQAVKTHCAFPLWMSNISTLTPAFWRSICSDAYESSIFLSQGVNGSAPFLSMQAQPMSLFSRSHLDDIRLFTCTFVVHSAARNFVSDFSCSCEEPYVFPHLMIFGSCERPTSAALTFFLLARRERCYAQPCTSNKHHIASKGISKTLLIFSPAVSKPSTPYSLALPFE</sequence>
<accession>A0A8H6Z7L0</accession>
<gene>
    <name evidence="1" type="ORF">MVEN_00064700</name>
</gene>
<dbReference type="Proteomes" id="UP000620124">
    <property type="component" value="Unassembled WGS sequence"/>
</dbReference>
<name>A0A8H6Z7L0_9AGAR</name>
<reference evidence="1" key="1">
    <citation type="submission" date="2020-05" db="EMBL/GenBank/DDBJ databases">
        <title>Mycena genomes resolve the evolution of fungal bioluminescence.</title>
        <authorList>
            <person name="Tsai I.J."/>
        </authorList>
    </citation>
    <scope>NUCLEOTIDE SEQUENCE</scope>
    <source>
        <strain evidence="1">CCC161011</strain>
    </source>
</reference>
<proteinExistence type="predicted"/>
<evidence type="ECO:0000313" key="2">
    <source>
        <dbReference type="Proteomes" id="UP000620124"/>
    </source>
</evidence>
<keyword evidence="2" id="KW-1185">Reference proteome</keyword>
<dbReference type="EMBL" id="JACAZI010000001">
    <property type="protein sequence ID" value="KAF7372064.1"/>
    <property type="molecule type" value="Genomic_DNA"/>
</dbReference>
<organism evidence="1 2">
    <name type="scientific">Mycena venus</name>
    <dbReference type="NCBI Taxonomy" id="2733690"/>
    <lineage>
        <taxon>Eukaryota</taxon>
        <taxon>Fungi</taxon>
        <taxon>Dikarya</taxon>
        <taxon>Basidiomycota</taxon>
        <taxon>Agaricomycotina</taxon>
        <taxon>Agaricomycetes</taxon>
        <taxon>Agaricomycetidae</taxon>
        <taxon>Agaricales</taxon>
        <taxon>Marasmiineae</taxon>
        <taxon>Mycenaceae</taxon>
        <taxon>Mycena</taxon>
    </lineage>
</organism>